<dbReference type="Proteomes" id="UP000653644">
    <property type="component" value="Unassembled WGS sequence"/>
</dbReference>
<organism evidence="2 3">
    <name type="scientific">Streptomyces canarius</name>
    <dbReference type="NCBI Taxonomy" id="285453"/>
    <lineage>
        <taxon>Bacteria</taxon>
        <taxon>Bacillati</taxon>
        <taxon>Actinomycetota</taxon>
        <taxon>Actinomycetes</taxon>
        <taxon>Kitasatosporales</taxon>
        <taxon>Streptomycetaceae</taxon>
        <taxon>Streptomyces</taxon>
    </lineage>
</organism>
<keyword evidence="3" id="KW-1185">Reference proteome</keyword>
<evidence type="ECO:0000313" key="3">
    <source>
        <dbReference type="Proteomes" id="UP000653644"/>
    </source>
</evidence>
<accession>A0ABQ3DBS8</accession>
<proteinExistence type="predicted"/>
<comment type="caution">
    <text evidence="2">The sequence shown here is derived from an EMBL/GenBank/DDBJ whole genome shotgun (WGS) entry which is preliminary data.</text>
</comment>
<protein>
    <submittedName>
        <fullName evidence="2">Uncharacterized protein</fullName>
    </submittedName>
</protein>
<evidence type="ECO:0000256" key="1">
    <source>
        <dbReference type="SAM" id="MobiDB-lite"/>
    </source>
</evidence>
<dbReference type="EMBL" id="BMVN01000082">
    <property type="protein sequence ID" value="GHA71869.1"/>
    <property type="molecule type" value="Genomic_DNA"/>
</dbReference>
<name>A0ABQ3DBS8_9ACTN</name>
<feature type="region of interest" description="Disordered" evidence="1">
    <location>
        <begin position="58"/>
        <end position="98"/>
    </location>
</feature>
<evidence type="ECO:0000313" key="2">
    <source>
        <dbReference type="EMBL" id="GHA71869.1"/>
    </source>
</evidence>
<reference evidence="3" key="1">
    <citation type="journal article" date="2019" name="Int. J. Syst. Evol. Microbiol.">
        <title>The Global Catalogue of Microorganisms (GCM) 10K type strain sequencing project: providing services to taxonomists for standard genome sequencing and annotation.</title>
        <authorList>
            <consortium name="The Broad Institute Genomics Platform"/>
            <consortium name="The Broad Institute Genome Sequencing Center for Infectious Disease"/>
            <person name="Wu L."/>
            <person name="Ma J."/>
        </authorList>
    </citation>
    <scope>NUCLEOTIDE SEQUENCE [LARGE SCALE GENOMIC DNA]</scope>
    <source>
        <strain evidence="3">JCM 4733</strain>
    </source>
</reference>
<gene>
    <name evidence="2" type="ORF">GCM10010345_88660</name>
</gene>
<sequence length="98" mass="10071">MGGCLAKACTVTVEGLCLRAAAPACRAPLQQASIMYQVGVGTARCSGNRTVPHQRRFAPASDLAGATPTNGVDGGPAAQPMNTRQGPWLPQKPLSIRA</sequence>